<dbReference type="InterPro" id="IPR050300">
    <property type="entry name" value="GDXG_lipolytic_enzyme"/>
</dbReference>
<dbReference type="PANTHER" id="PTHR48081">
    <property type="entry name" value="AB HYDROLASE SUPERFAMILY PROTEIN C4A8.06C"/>
    <property type="match status" value="1"/>
</dbReference>
<dbReference type="OrthoDB" id="2152029at2759"/>
<keyword evidence="7" id="KW-1185">Reference proteome</keyword>
<comment type="similarity">
    <text evidence="1">Belongs to the 'GDXG' lipolytic enzyme family.</text>
</comment>
<evidence type="ECO:0000256" key="2">
    <source>
        <dbReference type="ARBA" id="ARBA00022801"/>
    </source>
</evidence>
<protein>
    <recommendedName>
        <fullName evidence="5">Alpha/beta hydrolase fold-3 domain-containing protein</fullName>
    </recommendedName>
</protein>
<dbReference type="PANTHER" id="PTHR48081:SF26">
    <property type="entry name" value="ALPHA_BETA HYDROLASE FOLD-3 DOMAIN-CONTAINING PROTEIN"/>
    <property type="match status" value="1"/>
</dbReference>
<dbReference type="InterPro" id="IPR029058">
    <property type="entry name" value="AB_hydrolase_fold"/>
</dbReference>
<organism evidence="6 7">
    <name type="scientific">Hydnomerulius pinastri MD-312</name>
    <dbReference type="NCBI Taxonomy" id="994086"/>
    <lineage>
        <taxon>Eukaryota</taxon>
        <taxon>Fungi</taxon>
        <taxon>Dikarya</taxon>
        <taxon>Basidiomycota</taxon>
        <taxon>Agaricomycotina</taxon>
        <taxon>Agaricomycetes</taxon>
        <taxon>Agaricomycetidae</taxon>
        <taxon>Boletales</taxon>
        <taxon>Boletales incertae sedis</taxon>
        <taxon>Leucogyrophana</taxon>
    </lineage>
</organism>
<dbReference type="Gene3D" id="3.40.50.1820">
    <property type="entry name" value="alpha/beta hydrolase"/>
    <property type="match status" value="1"/>
</dbReference>
<evidence type="ECO:0000256" key="3">
    <source>
        <dbReference type="PROSITE-ProRule" id="PRU10038"/>
    </source>
</evidence>
<dbReference type="PROSITE" id="PS01174">
    <property type="entry name" value="LIPASE_GDXG_SER"/>
    <property type="match status" value="1"/>
</dbReference>
<feature type="transmembrane region" description="Helical" evidence="4">
    <location>
        <begin position="12"/>
        <end position="31"/>
    </location>
</feature>
<evidence type="ECO:0000313" key="6">
    <source>
        <dbReference type="EMBL" id="KIJ64894.1"/>
    </source>
</evidence>
<dbReference type="EMBL" id="KN839845">
    <property type="protein sequence ID" value="KIJ64894.1"/>
    <property type="molecule type" value="Genomic_DNA"/>
</dbReference>
<keyword evidence="4" id="KW-0472">Membrane</keyword>
<feature type="active site" evidence="3">
    <location>
        <position position="226"/>
    </location>
</feature>
<name>A0A0C9VH08_9AGAM</name>
<dbReference type="InterPro" id="IPR013094">
    <property type="entry name" value="AB_hydrolase_3"/>
</dbReference>
<proteinExistence type="inferred from homology"/>
<keyword evidence="2" id="KW-0378">Hydrolase</keyword>
<reference evidence="6 7" key="1">
    <citation type="submission" date="2014-04" db="EMBL/GenBank/DDBJ databases">
        <title>Evolutionary Origins and Diversification of the Mycorrhizal Mutualists.</title>
        <authorList>
            <consortium name="DOE Joint Genome Institute"/>
            <consortium name="Mycorrhizal Genomics Consortium"/>
            <person name="Kohler A."/>
            <person name="Kuo A."/>
            <person name="Nagy L.G."/>
            <person name="Floudas D."/>
            <person name="Copeland A."/>
            <person name="Barry K.W."/>
            <person name="Cichocki N."/>
            <person name="Veneault-Fourrey C."/>
            <person name="LaButti K."/>
            <person name="Lindquist E.A."/>
            <person name="Lipzen A."/>
            <person name="Lundell T."/>
            <person name="Morin E."/>
            <person name="Murat C."/>
            <person name="Riley R."/>
            <person name="Ohm R."/>
            <person name="Sun H."/>
            <person name="Tunlid A."/>
            <person name="Henrissat B."/>
            <person name="Grigoriev I.V."/>
            <person name="Hibbett D.S."/>
            <person name="Martin F."/>
        </authorList>
    </citation>
    <scope>NUCLEOTIDE SEQUENCE [LARGE SCALE GENOMIC DNA]</scope>
    <source>
        <strain evidence="6 7">MD-312</strain>
    </source>
</reference>
<gene>
    <name evidence="6" type="ORF">HYDPIDRAFT_153755</name>
</gene>
<accession>A0A0C9VH08</accession>
<dbReference type="Proteomes" id="UP000053820">
    <property type="component" value="Unassembled WGS sequence"/>
</dbReference>
<keyword evidence="4" id="KW-1133">Transmembrane helix</keyword>
<evidence type="ECO:0000313" key="7">
    <source>
        <dbReference type="Proteomes" id="UP000053820"/>
    </source>
</evidence>
<dbReference type="GO" id="GO:0016787">
    <property type="term" value="F:hydrolase activity"/>
    <property type="evidence" value="ECO:0007669"/>
    <property type="project" value="UniProtKB-KW"/>
</dbReference>
<feature type="domain" description="Alpha/beta hydrolase fold-3" evidence="5">
    <location>
        <begin position="140"/>
        <end position="373"/>
    </location>
</feature>
<evidence type="ECO:0000256" key="4">
    <source>
        <dbReference type="SAM" id="Phobius"/>
    </source>
</evidence>
<dbReference type="HOGENOM" id="CLU_019364_1_0_1"/>
<dbReference type="SUPFAM" id="SSF53474">
    <property type="entry name" value="alpha/beta-Hydrolases"/>
    <property type="match status" value="1"/>
</dbReference>
<dbReference type="Pfam" id="PF07859">
    <property type="entry name" value="Abhydrolase_3"/>
    <property type="match status" value="1"/>
</dbReference>
<evidence type="ECO:0000259" key="5">
    <source>
        <dbReference type="Pfam" id="PF07859"/>
    </source>
</evidence>
<evidence type="ECO:0000256" key="1">
    <source>
        <dbReference type="ARBA" id="ARBA00010515"/>
    </source>
</evidence>
<sequence length="402" mass="43807">MFELRHQPLKTFYVLYSVISIVFVRLPYWIISSIVPAWRPRSAWTLSRTVTVYGLQAAVNLVFATGSFSDEDPEQSAQSADKLGFVWVDPLPTNLLTGEVASIAVTNKVEAVRTYGYWYGKGVGDGSHGHKARPDEKVLYHFHGGGYIMGSANPAGRSGPPMADLVAHCSGVVERSFCLNYRISSSPPFKAANPFPAALIDALSGYRYLVETLGFQPSNIIVSGDSAGGHLAFGLVRYLIQESLSSLPPPGAVILLSPTVDWGCTHDSNPGSSMTRNSRSDFVKTILHSGYTARSLRGALPDNSPETNSWISPASLRINTRGLYGNFPPTCLIAGGAEQTLDPVKALYNRLLDDNDAKDITYWEYPDATHDFLLAPFHEPERTEASKELAQWIAGVYGTGTK</sequence>
<dbReference type="AlphaFoldDB" id="A0A0C9VH08"/>
<dbReference type="InterPro" id="IPR033140">
    <property type="entry name" value="Lipase_GDXG_put_SER_AS"/>
</dbReference>
<keyword evidence="4" id="KW-0812">Transmembrane</keyword>